<feature type="transmembrane region" description="Helical" evidence="2">
    <location>
        <begin position="175"/>
        <end position="199"/>
    </location>
</feature>
<dbReference type="InterPro" id="IPR000160">
    <property type="entry name" value="GGDEF_dom"/>
</dbReference>
<dbReference type="SMART" id="SM00267">
    <property type="entry name" value="GGDEF"/>
    <property type="match status" value="1"/>
</dbReference>
<keyword evidence="2" id="KW-1133">Transmembrane helix</keyword>
<feature type="transmembrane region" description="Helical" evidence="2">
    <location>
        <begin position="96"/>
        <end position="118"/>
    </location>
</feature>
<dbReference type="AlphaFoldDB" id="A0A4R7UXX2"/>
<evidence type="ECO:0000313" key="4">
    <source>
        <dbReference type="EMBL" id="TDV41733.1"/>
    </source>
</evidence>
<comment type="caution">
    <text evidence="4">The sequence shown here is derived from an EMBL/GenBank/DDBJ whole genome shotgun (WGS) entry which is preliminary data.</text>
</comment>
<dbReference type="GO" id="GO:0005886">
    <property type="term" value="C:plasma membrane"/>
    <property type="evidence" value="ECO:0007669"/>
    <property type="project" value="TreeGrafter"/>
</dbReference>
<feature type="transmembrane region" description="Helical" evidence="2">
    <location>
        <begin position="30"/>
        <end position="52"/>
    </location>
</feature>
<reference evidence="4 5" key="1">
    <citation type="submission" date="2019-03" db="EMBL/GenBank/DDBJ databases">
        <title>Genomic Encyclopedia of Archaeal and Bacterial Type Strains, Phase II (KMG-II): from individual species to whole genera.</title>
        <authorList>
            <person name="Goeker M."/>
        </authorList>
    </citation>
    <scope>NUCLEOTIDE SEQUENCE [LARGE SCALE GENOMIC DNA]</scope>
    <source>
        <strain evidence="4 5">DSM 45499</strain>
    </source>
</reference>
<dbReference type="PANTHER" id="PTHR45138:SF9">
    <property type="entry name" value="DIGUANYLATE CYCLASE DGCM-RELATED"/>
    <property type="match status" value="1"/>
</dbReference>
<proteinExistence type="predicted"/>
<evidence type="ECO:0000256" key="2">
    <source>
        <dbReference type="SAM" id="Phobius"/>
    </source>
</evidence>
<dbReference type="GO" id="GO:0043709">
    <property type="term" value="P:cell adhesion involved in single-species biofilm formation"/>
    <property type="evidence" value="ECO:0007669"/>
    <property type="project" value="TreeGrafter"/>
</dbReference>
<keyword evidence="5" id="KW-1185">Reference proteome</keyword>
<dbReference type="SUPFAM" id="SSF55073">
    <property type="entry name" value="Nucleotide cyclase"/>
    <property type="match status" value="1"/>
</dbReference>
<dbReference type="InterPro" id="IPR043128">
    <property type="entry name" value="Rev_trsase/Diguanyl_cyclase"/>
</dbReference>
<keyword evidence="2" id="KW-0812">Transmembrane</keyword>
<evidence type="ECO:0000313" key="5">
    <source>
        <dbReference type="Proteomes" id="UP000294927"/>
    </source>
</evidence>
<dbReference type="InterPro" id="IPR050469">
    <property type="entry name" value="Diguanylate_Cyclase"/>
</dbReference>
<feature type="transmembrane region" description="Helical" evidence="2">
    <location>
        <begin position="59"/>
        <end position="76"/>
    </location>
</feature>
<dbReference type="Pfam" id="PF00990">
    <property type="entry name" value="GGDEF"/>
    <property type="match status" value="1"/>
</dbReference>
<dbReference type="FunFam" id="3.30.70.270:FF:000001">
    <property type="entry name" value="Diguanylate cyclase domain protein"/>
    <property type="match status" value="1"/>
</dbReference>
<dbReference type="PROSITE" id="PS50887">
    <property type="entry name" value="GGDEF"/>
    <property type="match status" value="1"/>
</dbReference>
<gene>
    <name evidence="4" type="ORF">CLV71_11955</name>
</gene>
<organism evidence="4 5">
    <name type="scientific">Actinophytocola oryzae</name>
    <dbReference type="NCBI Taxonomy" id="502181"/>
    <lineage>
        <taxon>Bacteria</taxon>
        <taxon>Bacillati</taxon>
        <taxon>Actinomycetota</taxon>
        <taxon>Actinomycetes</taxon>
        <taxon>Pseudonocardiales</taxon>
        <taxon>Pseudonocardiaceae</taxon>
    </lineage>
</organism>
<dbReference type="Proteomes" id="UP000294927">
    <property type="component" value="Unassembled WGS sequence"/>
</dbReference>
<evidence type="ECO:0000256" key="1">
    <source>
        <dbReference type="SAM" id="MobiDB-lite"/>
    </source>
</evidence>
<dbReference type="Gene3D" id="3.30.70.270">
    <property type="match status" value="1"/>
</dbReference>
<accession>A0A4R7UXX2</accession>
<sequence>MGEGELPGPTRGRARYAPANWQLWSRARPVVVFVLIVEAVTLVTAASTVTVVPVTRTHWLWFVLLVVASVACLEAAKGMERMREDTVEGTPYVNLLSVWMFAGVLLLPPPLLCALVTLGYLHSWVRVYRFEAPAHRKVFTAASVMLGCLAAYWVLHSVYSGVAETFAAALDGPAGLLAVVAAAVVYRAVNYGLVVAVILATNLDRPVRTALGPATDQLMLAGAVGLGCGVAVVMTARPWWTPLLIVTVLALHTGLLMPQFRDASRNDAKTGLLDAMFWAKLVTDELARARRMDCTVGVLLLDLDHFKRVNDGYGHLAGDMVLRAVADAIKRTVRGRDRVGRYGGEEFAIVLPGLGVDDVRQAAERVRATVAELSVTVFDFDGEEKDVTGLTASVGAAVYPVHGGDRTSLLLAADAALYGAKTAGRDCTRVSGEHSGKMPATRRPPGIQLVPRQADGGR</sequence>
<dbReference type="CDD" id="cd01949">
    <property type="entry name" value="GGDEF"/>
    <property type="match status" value="1"/>
</dbReference>
<feature type="transmembrane region" description="Helical" evidence="2">
    <location>
        <begin position="138"/>
        <end position="155"/>
    </location>
</feature>
<dbReference type="GO" id="GO:1902201">
    <property type="term" value="P:negative regulation of bacterial-type flagellum-dependent cell motility"/>
    <property type="evidence" value="ECO:0007669"/>
    <property type="project" value="TreeGrafter"/>
</dbReference>
<dbReference type="GO" id="GO:0052621">
    <property type="term" value="F:diguanylate cyclase activity"/>
    <property type="evidence" value="ECO:0007669"/>
    <property type="project" value="TreeGrafter"/>
</dbReference>
<dbReference type="NCBIfam" id="TIGR00254">
    <property type="entry name" value="GGDEF"/>
    <property type="match status" value="1"/>
</dbReference>
<feature type="domain" description="GGDEF" evidence="3">
    <location>
        <begin position="294"/>
        <end position="433"/>
    </location>
</feature>
<dbReference type="InterPro" id="IPR029787">
    <property type="entry name" value="Nucleotide_cyclase"/>
</dbReference>
<feature type="region of interest" description="Disordered" evidence="1">
    <location>
        <begin position="428"/>
        <end position="458"/>
    </location>
</feature>
<protein>
    <submittedName>
        <fullName evidence="4">Diguanylate cyclase (GGDEF)-like protein</fullName>
    </submittedName>
</protein>
<keyword evidence="2" id="KW-0472">Membrane</keyword>
<evidence type="ECO:0000259" key="3">
    <source>
        <dbReference type="PROSITE" id="PS50887"/>
    </source>
</evidence>
<dbReference type="PANTHER" id="PTHR45138">
    <property type="entry name" value="REGULATORY COMPONENTS OF SENSORY TRANSDUCTION SYSTEM"/>
    <property type="match status" value="1"/>
</dbReference>
<dbReference type="EMBL" id="SOCP01000019">
    <property type="protein sequence ID" value="TDV41733.1"/>
    <property type="molecule type" value="Genomic_DNA"/>
</dbReference>
<feature type="transmembrane region" description="Helical" evidence="2">
    <location>
        <begin position="211"/>
        <end position="233"/>
    </location>
</feature>
<name>A0A4R7UXX2_9PSEU</name>